<keyword evidence="1 5" id="KW-0963">Cytoplasm</keyword>
<accession>A0A1G8IYS9</accession>
<dbReference type="CDD" id="cd04489">
    <property type="entry name" value="ExoVII_LU_OBF"/>
    <property type="match status" value="1"/>
</dbReference>
<keyword evidence="3 5" id="KW-0378">Hydrolase</keyword>
<dbReference type="GO" id="GO:0006308">
    <property type="term" value="P:DNA catabolic process"/>
    <property type="evidence" value="ECO:0007669"/>
    <property type="project" value="UniProtKB-UniRule"/>
</dbReference>
<proteinExistence type="inferred from homology"/>
<comment type="subcellular location">
    <subcellularLocation>
        <location evidence="5 6">Cytoplasm</location>
    </subcellularLocation>
</comment>
<protein>
    <recommendedName>
        <fullName evidence="5">Exodeoxyribonuclease 7 large subunit</fullName>
        <ecNumber evidence="5">3.1.11.6</ecNumber>
    </recommendedName>
    <alternativeName>
        <fullName evidence="5">Exodeoxyribonuclease VII large subunit</fullName>
        <shortName evidence="5">Exonuclease VII large subunit</shortName>
    </alternativeName>
</protein>
<evidence type="ECO:0000256" key="6">
    <source>
        <dbReference type="RuleBase" id="RU004355"/>
    </source>
</evidence>
<dbReference type="Pfam" id="PF13742">
    <property type="entry name" value="tRNA_anti_2"/>
    <property type="match status" value="1"/>
</dbReference>
<dbReference type="PANTHER" id="PTHR30008:SF0">
    <property type="entry name" value="EXODEOXYRIBONUCLEASE 7 LARGE SUBUNIT"/>
    <property type="match status" value="1"/>
</dbReference>
<evidence type="ECO:0000259" key="7">
    <source>
        <dbReference type="Pfam" id="PF02601"/>
    </source>
</evidence>
<evidence type="ECO:0000256" key="3">
    <source>
        <dbReference type="ARBA" id="ARBA00022801"/>
    </source>
</evidence>
<dbReference type="InterPro" id="IPR003753">
    <property type="entry name" value="Exonuc_VII_L"/>
</dbReference>
<dbReference type="AlphaFoldDB" id="A0A1G8IYS9"/>
<keyword evidence="2 5" id="KW-0540">Nuclease</keyword>
<dbReference type="InterPro" id="IPR020579">
    <property type="entry name" value="Exonuc_VII_lsu_C"/>
</dbReference>
<feature type="domain" description="OB-fold nucleic acid binding" evidence="8">
    <location>
        <begin position="7"/>
        <end position="102"/>
    </location>
</feature>
<organism evidence="9 10">
    <name type="scientific">Dolosicoccus paucivorans</name>
    <dbReference type="NCBI Taxonomy" id="84521"/>
    <lineage>
        <taxon>Bacteria</taxon>
        <taxon>Bacillati</taxon>
        <taxon>Bacillota</taxon>
        <taxon>Bacilli</taxon>
        <taxon>Lactobacillales</taxon>
        <taxon>Aerococcaceae</taxon>
        <taxon>Dolosicoccus</taxon>
    </lineage>
</organism>
<evidence type="ECO:0000259" key="8">
    <source>
        <dbReference type="Pfam" id="PF13742"/>
    </source>
</evidence>
<dbReference type="EMBL" id="PNHE01000001">
    <property type="protein sequence ID" value="PMC59238.1"/>
    <property type="molecule type" value="Genomic_DNA"/>
</dbReference>
<evidence type="ECO:0000256" key="5">
    <source>
        <dbReference type="HAMAP-Rule" id="MF_00378"/>
    </source>
</evidence>
<evidence type="ECO:0000256" key="2">
    <source>
        <dbReference type="ARBA" id="ARBA00022722"/>
    </source>
</evidence>
<dbReference type="NCBIfam" id="TIGR00237">
    <property type="entry name" value="xseA"/>
    <property type="match status" value="1"/>
</dbReference>
<sequence>MSNSNYLSVSTLTKYLKRKFDADPHLQKVLVMGEVSNYRPGNQRHLYFSLKDEGAVISAALFNYASRNLPFELEEGMKVLVTGRVSLYEPRGSYQLYVDNIQPDGIGALYLALEQLKKKYYELGYIDRPKKPLPKYPKKIAVITSPTGSVIQDILTTLERRYPIVDVTVFPTRVQGKEATAEIVQAFNEVERRYQQYDLIILARGGGSIEDLWCFNEEPVAEAIMRSSIPVISSVGHETDTTIADLIADLRMPTPTAAAEVSVPELTSVQREILQNQERLLYTMRQRLELHRKQLERLETSYVLAQPRRLYEPYLQQLDHLTTSLNHQTQLYFNQLNQRLTQWTNRMNPQHITNQTLRYANGLNQLEGQLLHSWDKYFEHKKQTFSYYTGVLDAYSPLQTLKRGYSIAQKDDQIITTIHQVKPKDQLTIQLKDGYLTTQVQEVNEKETEE</sequence>
<dbReference type="EC" id="3.1.11.6" evidence="5"/>
<dbReference type="GO" id="GO:0008855">
    <property type="term" value="F:exodeoxyribonuclease VII activity"/>
    <property type="evidence" value="ECO:0007669"/>
    <property type="project" value="UniProtKB-UniRule"/>
</dbReference>
<dbReference type="GO" id="GO:0003676">
    <property type="term" value="F:nucleic acid binding"/>
    <property type="evidence" value="ECO:0007669"/>
    <property type="project" value="InterPro"/>
</dbReference>
<dbReference type="Pfam" id="PF02601">
    <property type="entry name" value="Exonuc_VII_L"/>
    <property type="match status" value="1"/>
</dbReference>
<feature type="domain" description="Exonuclease VII large subunit C-terminal" evidence="7">
    <location>
        <begin position="129"/>
        <end position="438"/>
    </location>
</feature>
<comment type="similarity">
    <text evidence="5 6">Belongs to the XseA family.</text>
</comment>
<dbReference type="GO" id="GO:0009318">
    <property type="term" value="C:exodeoxyribonuclease VII complex"/>
    <property type="evidence" value="ECO:0007669"/>
    <property type="project" value="UniProtKB-UniRule"/>
</dbReference>
<gene>
    <name evidence="5" type="primary">xseA</name>
    <name evidence="9" type="ORF">CJ205_00600</name>
</gene>
<dbReference type="InterPro" id="IPR025824">
    <property type="entry name" value="OB-fold_nuc-bd_dom"/>
</dbReference>
<dbReference type="RefSeq" id="WP_092083918.1">
    <property type="nucleotide sequence ID" value="NZ_FNEL01000002.1"/>
</dbReference>
<evidence type="ECO:0000256" key="1">
    <source>
        <dbReference type="ARBA" id="ARBA00022490"/>
    </source>
</evidence>
<evidence type="ECO:0000313" key="9">
    <source>
        <dbReference type="EMBL" id="PMC59238.1"/>
    </source>
</evidence>
<comment type="function">
    <text evidence="5">Bidirectionally degrades single-stranded DNA into large acid-insoluble oligonucleotides, which are then degraded further into small acid-soluble oligonucleotides.</text>
</comment>
<comment type="caution">
    <text evidence="9">The sequence shown here is derived from an EMBL/GenBank/DDBJ whole genome shotgun (WGS) entry which is preliminary data.</text>
</comment>
<dbReference type="OrthoDB" id="9802795at2"/>
<evidence type="ECO:0000256" key="4">
    <source>
        <dbReference type="ARBA" id="ARBA00022839"/>
    </source>
</evidence>
<evidence type="ECO:0000313" key="10">
    <source>
        <dbReference type="Proteomes" id="UP000235682"/>
    </source>
</evidence>
<dbReference type="HAMAP" id="MF_00378">
    <property type="entry name" value="Exonuc_7_L"/>
    <property type="match status" value="1"/>
</dbReference>
<comment type="subunit">
    <text evidence="5">Heterooligomer composed of large and small subunits.</text>
</comment>
<reference evidence="9 10" key="1">
    <citation type="submission" date="2017-09" db="EMBL/GenBank/DDBJ databases">
        <title>Bacterial strain isolated from the female urinary microbiota.</title>
        <authorList>
            <person name="Thomas-White K."/>
            <person name="Kumar N."/>
            <person name="Forster S."/>
            <person name="Putonti C."/>
            <person name="Lawley T."/>
            <person name="Wolfe A.J."/>
        </authorList>
    </citation>
    <scope>NUCLEOTIDE SEQUENCE [LARGE SCALE GENOMIC DNA]</scope>
    <source>
        <strain evidence="9 10">UMB0852</strain>
    </source>
</reference>
<keyword evidence="4 5" id="KW-0269">Exonuclease</keyword>
<dbReference type="Proteomes" id="UP000235682">
    <property type="component" value="Unassembled WGS sequence"/>
</dbReference>
<dbReference type="GO" id="GO:0005737">
    <property type="term" value="C:cytoplasm"/>
    <property type="evidence" value="ECO:0007669"/>
    <property type="project" value="UniProtKB-SubCell"/>
</dbReference>
<name>A0A1G8IYS9_9LACT</name>
<dbReference type="STRING" id="84521.SAMN04487994_100278"/>
<dbReference type="PANTHER" id="PTHR30008">
    <property type="entry name" value="EXODEOXYRIBONUCLEASE 7 LARGE SUBUNIT"/>
    <property type="match status" value="1"/>
</dbReference>
<keyword evidence="10" id="KW-1185">Reference proteome</keyword>
<comment type="catalytic activity">
    <reaction evidence="5 6">
        <text>Exonucleolytic cleavage in either 5'- to 3'- or 3'- to 5'-direction to yield nucleoside 5'-phosphates.</text>
        <dbReference type="EC" id="3.1.11.6"/>
    </reaction>
</comment>